<sequence length="111" mass="12639">MSQLSRCFYKGEDTDFVVYIKSKDSLDDYLKEPSVTKLTDTVELFQIFSNHEGKGSDGQLGEASHAQLENEFGRGKKPEEVIDLILKNGQYKGNNRMKENTFRGARTNARQ</sequence>
<dbReference type="KEGG" id="tpf:TPHA_0D02270"/>
<dbReference type="SUPFAM" id="SSF89895">
    <property type="entry name" value="FYSH domain"/>
    <property type="match status" value="1"/>
</dbReference>
<feature type="domain" description="Ribosome maturation protein SDO1/SBDS N-terminal" evidence="1">
    <location>
        <begin position="5"/>
        <end position="95"/>
    </location>
</feature>
<name>G8BSP4_TETPH</name>
<dbReference type="Proteomes" id="UP000005666">
    <property type="component" value="Chromosome 4"/>
</dbReference>
<dbReference type="OMA" id="HYKGKDD"/>
<dbReference type="HOGENOM" id="CLU_137480_1_1_1"/>
<dbReference type="EMBL" id="HE612859">
    <property type="protein sequence ID" value="CCE62865.1"/>
    <property type="molecule type" value="Genomic_DNA"/>
</dbReference>
<gene>
    <name evidence="2" type="primary">TPHA0D02270</name>
    <name evidence="2" type="ordered locus">TPHA_0D02270</name>
</gene>
<evidence type="ECO:0000313" key="3">
    <source>
        <dbReference type="Proteomes" id="UP000005666"/>
    </source>
</evidence>
<dbReference type="GeneID" id="11531019"/>
<dbReference type="Pfam" id="PF01172">
    <property type="entry name" value="SBDS_N"/>
    <property type="match status" value="1"/>
</dbReference>
<dbReference type="RefSeq" id="XP_003685299.1">
    <property type="nucleotide sequence ID" value="XM_003685251.1"/>
</dbReference>
<dbReference type="OrthoDB" id="2567806at2759"/>
<protein>
    <recommendedName>
        <fullName evidence="1">Ribosome maturation protein SDO1/SBDS N-terminal domain-containing protein</fullName>
    </recommendedName>
</protein>
<reference evidence="2 3" key="1">
    <citation type="journal article" date="2011" name="Proc. Natl. Acad. Sci. U.S.A.">
        <title>Evolutionary erosion of yeast sex chromosomes by mating-type switching accidents.</title>
        <authorList>
            <person name="Gordon J.L."/>
            <person name="Armisen D."/>
            <person name="Proux-Wera E."/>
            <person name="Oheigeartaigh S.S."/>
            <person name="Byrne K.P."/>
            <person name="Wolfe K.H."/>
        </authorList>
    </citation>
    <scope>NUCLEOTIDE SEQUENCE [LARGE SCALE GENOMIC DNA]</scope>
    <source>
        <strain evidence="3">ATCC 24235 / CBS 4417 / NBRC 1672 / NRRL Y-8282 / UCD 70-5</strain>
    </source>
</reference>
<dbReference type="eggNOG" id="ENOG502S9SB">
    <property type="taxonomic scope" value="Eukaryota"/>
</dbReference>
<evidence type="ECO:0000259" key="1">
    <source>
        <dbReference type="Pfam" id="PF01172"/>
    </source>
</evidence>
<keyword evidence="3" id="KW-1185">Reference proteome</keyword>
<dbReference type="STRING" id="1071381.G8BSP4"/>
<dbReference type="Gene3D" id="3.30.1250.10">
    <property type="entry name" value="Ribosome maturation protein SBDS, N-terminal domain"/>
    <property type="match status" value="1"/>
</dbReference>
<evidence type="ECO:0000313" key="2">
    <source>
        <dbReference type="EMBL" id="CCE62865.1"/>
    </source>
</evidence>
<dbReference type="InterPro" id="IPR019783">
    <property type="entry name" value="SDO1/SBDS_N"/>
</dbReference>
<organism evidence="2 3">
    <name type="scientific">Tetrapisispora phaffii (strain ATCC 24235 / CBS 4417 / NBRC 1672 / NRRL Y-8282 / UCD 70-5)</name>
    <name type="common">Yeast</name>
    <name type="synonym">Fabospora phaffii</name>
    <dbReference type="NCBI Taxonomy" id="1071381"/>
    <lineage>
        <taxon>Eukaryota</taxon>
        <taxon>Fungi</taxon>
        <taxon>Dikarya</taxon>
        <taxon>Ascomycota</taxon>
        <taxon>Saccharomycotina</taxon>
        <taxon>Saccharomycetes</taxon>
        <taxon>Saccharomycetales</taxon>
        <taxon>Saccharomycetaceae</taxon>
        <taxon>Tetrapisispora</taxon>
    </lineage>
</organism>
<accession>G8BSP4</accession>
<dbReference type="InterPro" id="IPR036786">
    <property type="entry name" value="Ribosome_mat_SBDS_N_sf"/>
</dbReference>
<dbReference type="AlphaFoldDB" id="G8BSP4"/>
<proteinExistence type="predicted"/>